<dbReference type="GO" id="GO:0004479">
    <property type="term" value="F:methionyl-tRNA formyltransferase activity"/>
    <property type="evidence" value="ECO:0007669"/>
    <property type="project" value="UniProtKB-EC"/>
</dbReference>
<name>T1IXA0_STRMM</name>
<evidence type="ECO:0000259" key="6">
    <source>
        <dbReference type="Pfam" id="PF02911"/>
    </source>
</evidence>
<organism evidence="7 8">
    <name type="scientific">Strigamia maritima</name>
    <name type="common">European centipede</name>
    <name type="synonym">Geophilus maritimus</name>
    <dbReference type="NCBI Taxonomy" id="126957"/>
    <lineage>
        <taxon>Eukaryota</taxon>
        <taxon>Metazoa</taxon>
        <taxon>Ecdysozoa</taxon>
        <taxon>Arthropoda</taxon>
        <taxon>Myriapoda</taxon>
        <taxon>Chilopoda</taxon>
        <taxon>Pleurostigmophora</taxon>
        <taxon>Geophilomorpha</taxon>
        <taxon>Linotaeniidae</taxon>
        <taxon>Strigamia</taxon>
    </lineage>
</organism>
<protein>
    <recommendedName>
        <fullName evidence="2">methionyl-tRNA formyltransferase</fullName>
        <ecNumber evidence="2">2.1.2.9</ecNumber>
    </recommendedName>
</protein>
<evidence type="ECO:0000313" key="8">
    <source>
        <dbReference type="Proteomes" id="UP000014500"/>
    </source>
</evidence>
<dbReference type="InterPro" id="IPR011034">
    <property type="entry name" value="Formyl_transferase-like_C_sf"/>
</dbReference>
<dbReference type="InterPro" id="IPR041711">
    <property type="entry name" value="Met-tRNA-FMT_N"/>
</dbReference>
<dbReference type="PhylomeDB" id="T1IXA0"/>
<dbReference type="SUPFAM" id="SSF50486">
    <property type="entry name" value="FMT C-terminal domain-like"/>
    <property type="match status" value="1"/>
</dbReference>
<dbReference type="InterPro" id="IPR036477">
    <property type="entry name" value="Formyl_transf_N_sf"/>
</dbReference>
<keyword evidence="8" id="KW-1185">Reference proteome</keyword>
<dbReference type="CDD" id="cd08646">
    <property type="entry name" value="FMT_core_Met-tRNA-FMT_N"/>
    <property type="match status" value="1"/>
</dbReference>
<evidence type="ECO:0000313" key="7">
    <source>
        <dbReference type="EnsemblMetazoa" id="SMAR005831-PA"/>
    </source>
</evidence>
<dbReference type="eggNOG" id="KOG3082">
    <property type="taxonomic scope" value="Eukaryota"/>
</dbReference>
<dbReference type="STRING" id="126957.T1IXA0"/>
<dbReference type="EnsemblMetazoa" id="SMAR005831-RA">
    <property type="protein sequence ID" value="SMAR005831-PA"/>
    <property type="gene ID" value="SMAR005831"/>
</dbReference>
<dbReference type="InterPro" id="IPR005793">
    <property type="entry name" value="Formyl_trans_C"/>
</dbReference>
<dbReference type="OMA" id="GASPIHE"/>
<dbReference type="Pfam" id="PF00551">
    <property type="entry name" value="Formyl_trans_N"/>
    <property type="match status" value="1"/>
</dbReference>
<dbReference type="Proteomes" id="UP000014500">
    <property type="component" value="Unassembled WGS sequence"/>
</dbReference>
<evidence type="ECO:0000256" key="1">
    <source>
        <dbReference type="ARBA" id="ARBA00010699"/>
    </source>
</evidence>
<evidence type="ECO:0000256" key="2">
    <source>
        <dbReference type="ARBA" id="ARBA00012261"/>
    </source>
</evidence>
<evidence type="ECO:0000259" key="5">
    <source>
        <dbReference type="Pfam" id="PF00551"/>
    </source>
</evidence>
<accession>T1IXA0</accession>
<keyword evidence="3" id="KW-0808">Transferase</keyword>
<comment type="similarity">
    <text evidence="1">Belongs to the Fmt family.</text>
</comment>
<dbReference type="SUPFAM" id="SSF53328">
    <property type="entry name" value="Formyltransferase"/>
    <property type="match status" value="1"/>
</dbReference>
<evidence type="ECO:0000256" key="4">
    <source>
        <dbReference type="ARBA" id="ARBA00022917"/>
    </source>
</evidence>
<dbReference type="PANTHER" id="PTHR11138">
    <property type="entry name" value="METHIONYL-TRNA FORMYLTRANSFERASE"/>
    <property type="match status" value="1"/>
</dbReference>
<dbReference type="AlphaFoldDB" id="T1IXA0"/>
<dbReference type="GO" id="GO:0005739">
    <property type="term" value="C:mitochondrion"/>
    <property type="evidence" value="ECO:0007669"/>
    <property type="project" value="TreeGrafter"/>
</dbReference>
<feature type="domain" description="Formyl transferase C-terminal" evidence="6">
    <location>
        <begin position="206"/>
        <end position="317"/>
    </location>
</feature>
<evidence type="ECO:0000256" key="3">
    <source>
        <dbReference type="ARBA" id="ARBA00022679"/>
    </source>
</evidence>
<keyword evidence="4" id="KW-0648">Protein biosynthesis</keyword>
<reference evidence="7" key="2">
    <citation type="submission" date="2015-02" db="UniProtKB">
        <authorList>
            <consortium name="EnsemblMetazoa"/>
        </authorList>
    </citation>
    <scope>IDENTIFICATION</scope>
</reference>
<proteinExistence type="inferred from homology"/>
<dbReference type="EMBL" id="JH431646">
    <property type="status" value="NOT_ANNOTATED_CDS"/>
    <property type="molecule type" value="Genomic_DNA"/>
</dbReference>
<dbReference type="InterPro" id="IPR002376">
    <property type="entry name" value="Formyl_transf_N"/>
</dbReference>
<dbReference type="Gene3D" id="3.40.50.12230">
    <property type="match status" value="1"/>
</dbReference>
<sequence length="329" mass="37707">MSTERPCGVCNYSNSWNVLFFGTDDFSIETLKKLHSGKSQLVNSLEVVTSDKRLKAVKKYALDHNLPLHNWPIDVPKGKYDVGVVASFGHLIPETTISAFPWGMINVHASLLPRWRGAAPVIHAVLNGDSNLNGELRYKLMNASNILMQESCDVPQDITAQDLTKQLANLGARLLMKCLENLPENLQKSIPQNSLQMETTKAPKVTLKMAVVNWNQESLHIYRQYRALTGYFELETSFRNNLIKLDKMMSPSFIQTLQIEDLFKKTANSQIVLPGSVYIHRKRNILCIRCQDYWAGFQCVLVKNYKWMNPLEFYNGFLSKIPFTEWRFQ</sequence>
<dbReference type="HOGENOM" id="CLU_033347_0_0_1"/>
<dbReference type="PANTHER" id="PTHR11138:SF5">
    <property type="entry name" value="METHIONYL-TRNA FORMYLTRANSFERASE, MITOCHONDRIAL"/>
    <property type="match status" value="1"/>
</dbReference>
<reference evidence="8" key="1">
    <citation type="submission" date="2011-05" db="EMBL/GenBank/DDBJ databases">
        <authorList>
            <person name="Richards S.R."/>
            <person name="Qu J."/>
            <person name="Jiang H."/>
            <person name="Jhangiani S.N."/>
            <person name="Agravi P."/>
            <person name="Goodspeed R."/>
            <person name="Gross S."/>
            <person name="Mandapat C."/>
            <person name="Jackson L."/>
            <person name="Mathew T."/>
            <person name="Pu L."/>
            <person name="Thornton R."/>
            <person name="Saada N."/>
            <person name="Wilczek-Boney K.B."/>
            <person name="Lee S."/>
            <person name="Kovar C."/>
            <person name="Wu Y."/>
            <person name="Scherer S.E."/>
            <person name="Worley K.C."/>
            <person name="Muzny D.M."/>
            <person name="Gibbs R."/>
        </authorList>
    </citation>
    <scope>NUCLEOTIDE SEQUENCE</scope>
    <source>
        <strain evidence="8">Brora</strain>
    </source>
</reference>
<feature type="domain" description="Formyl transferase N-terminal" evidence="5">
    <location>
        <begin position="79"/>
        <end position="177"/>
    </location>
</feature>
<dbReference type="Pfam" id="PF02911">
    <property type="entry name" value="Formyl_trans_C"/>
    <property type="match status" value="1"/>
</dbReference>
<dbReference type="EC" id="2.1.2.9" evidence="2"/>